<sequence>MMQDQRKEVVMEKLKKSFLLRYAGMDPSSSSIINSPNLSSFLDERLPQLFNDFHTPDDHPPYHWMINKAIKELNDECGSTEAAISEFIRREYEDLPTAHATILQLKLRKLCMNGELVCTKNGRYVLVDAVEKDAIHQKNNFSFEVLPKRIVDRKTKNLRGKEIGTVKVIWGRPSLPDERITWELERKMKNLYPYLFS</sequence>
<dbReference type="Gene3D" id="1.10.10.10">
    <property type="entry name" value="Winged helix-like DNA-binding domain superfamily/Winged helix DNA-binding domain"/>
    <property type="match status" value="1"/>
</dbReference>
<accession>A0A072VT98</accession>
<dbReference type="GO" id="GO:0005730">
    <property type="term" value="C:nucleolus"/>
    <property type="evidence" value="ECO:0000318"/>
    <property type="project" value="GO_Central"/>
</dbReference>
<reference evidence="5 7" key="1">
    <citation type="journal article" date="2011" name="Nature">
        <title>The Medicago genome provides insight into the evolution of rhizobial symbioses.</title>
        <authorList>
            <person name="Young N.D."/>
            <person name="Debelle F."/>
            <person name="Oldroyd G.E."/>
            <person name="Geurts R."/>
            <person name="Cannon S.B."/>
            <person name="Udvardi M.K."/>
            <person name="Benedito V.A."/>
            <person name="Mayer K.F."/>
            <person name="Gouzy J."/>
            <person name="Schoof H."/>
            <person name="Van de Peer Y."/>
            <person name="Proost S."/>
            <person name="Cook D.R."/>
            <person name="Meyers B.C."/>
            <person name="Spannagl M."/>
            <person name="Cheung F."/>
            <person name="De Mita S."/>
            <person name="Krishnakumar V."/>
            <person name="Gundlach H."/>
            <person name="Zhou S."/>
            <person name="Mudge J."/>
            <person name="Bharti A.K."/>
            <person name="Murray J.D."/>
            <person name="Naoumkina M.A."/>
            <person name="Rosen B."/>
            <person name="Silverstein K.A."/>
            <person name="Tang H."/>
            <person name="Rombauts S."/>
            <person name="Zhao P.X."/>
            <person name="Zhou P."/>
            <person name="Barbe V."/>
            <person name="Bardou P."/>
            <person name="Bechner M."/>
            <person name="Bellec A."/>
            <person name="Berger A."/>
            <person name="Berges H."/>
            <person name="Bidwell S."/>
            <person name="Bisseling T."/>
            <person name="Choisne N."/>
            <person name="Couloux A."/>
            <person name="Denny R."/>
            <person name="Deshpande S."/>
            <person name="Dai X."/>
            <person name="Doyle J.J."/>
            <person name="Dudez A.M."/>
            <person name="Farmer A.D."/>
            <person name="Fouteau S."/>
            <person name="Franken C."/>
            <person name="Gibelin C."/>
            <person name="Gish J."/>
            <person name="Goldstein S."/>
            <person name="Gonzalez A.J."/>
            <person name="Green P.J."/>
            <person name="Hallab A."/>
            <person name="Hartog M."/>
            <person name="Hua A."/>
            <person name="Humphray S.J."/>
            <person name="Jeong D.H."/>
            <person name="Jing Y."/>
            <person name="Jocker A."/>
            <person name="Kenton S.M."/>
            <person name="Kim D.J."/>
            <person name="Klee K."/>
            <person name="Lai H."/>
            <person name="Lang C."/>
            <person name="Lin S."/>
            <person name="Macmil S.L."/>
            <person name="Magdelenat G."/>
            <person name="Matthews L."/>
            <person name="McCorrison J."/>
            <person name="Monaghan E.L."/>
            <person name="Mun J.H."/>
            <person name="Najar F.Z."/>
            <person name="Nicholson C."/>
            <person name="Noirot C."/>
            <person name="O'Bleness M."/>
            <person name="Paule C.R."/>
            <person name="Poulain J."/>
            <person name="Prion F."/>
            <person name="Qin B."/>
            <person name="Qu C."/>
            <person name="Retzel E.F."/>
            <person name="Riddle C."/>
            <person name="Sallet E."/>
            <person name="Samain S."/>
            <person name="Samson N."/>
            <person name="Sanders I."/>
            <person name="Saurat O."/>
            <person name="Scarpelli C."/>
            <person name="Schiex T."/>
            <person name="Segurens B."/>
            <person name="Severin A.J."/>
            <person name="Sherrier D.J."/>
            <person name="Shi R."/>
            <person name="Sims S."/>
            <person name="Singer S.R."/>
            <person name="Sinharoy S."/>
            <person name="Sterck L."/>
            <person name="Viollet A."/>
            <person name="Wang B.B."/>
            <person name="Wang K."/>
            <person name="Wang M."/>
            <person name="Wang X."/>
            <person name="Warfsmann J."/>
            <person name="Weissenbach J."/>
            <person name="White D.D."/>
            <person name="White J.D."/>
            <person name="Wiley G.B."/>
            <person name="Wincker P."/>
            <person name="Xing Y."/>
            <person name="Yang L."/>
            <person name="Yao Z."/>
            <person name="Ying F."/>
            <person name="Zhai J."/>
            <person name="Zhou L."/>
            <person name="Zuber A."/>
            <person name="Denarie J."/>
            <person name="Dixon R.A."/>
            <person name="May G.D."/>
            <person name="Schwartz D.C."/>
            <person name="Rogers J."/>
            <person name="Quetier F."/>
            <person name="Town C.D."/>
            <person name="Roe B.A."/>
        </authorList>
    </citation>
    <scope>NUCLEOTIDE SEQUENCE [LARGE SCALE GENOMIC DNA]</scope>
    <source>
        <strain evidence="5">A17</strain>
        <strain evidence="6 7">cv. Jemalong A17</strain>
    </source>
</reference>
<reference evidence="6" key="3">
    <citation type="submission" date="2015-04" db="UniProtKB">
        <authorList>
            <consortium name="EnsemblPlants"/>
        </authorList>
    </citation>
    <scope>IDENTIFICATION</scope>
    <source>
        <strain evidence="6">cv. Jemalong A17</strain>
    </source>
</reference>
<dbReference type="PANTHER" id="PTHR11467:SF109">
    <property type="entry name" value="H15 DOMAIN-CONTAINING PROTEIN"/>
    <property type="match status" value="1"/>
</dbReference>
<protein>
    <submittedName>
        <fullName evidence="5">Linker histone H1 and h5 family protein</fullName>
    </submittedName>
</protein>
<dbReference type="EMBL" id="CM001217">
    <property type="protein sequence ID" value="KEH41335.1"/>
    <property type="molecule type" value="Genomic_DNA"/>
</dbReference>
<evidence type="ECO:0000313" key="6">
    <source>
        <dbReference type="EnsemblPlants" id="KEH41335"/>
    </source>
</evidence>
<feature type="domain" description="H15" evidence="4">
    <location>
        <begin position="58"/>
        <end position="128"/>
    </location>
</feature>
<dbReference type="GO" id="GO:0005634">
    <property type="term" value="C:nucleus"/>
    <property type="evidence" value="ECO:0000318"/>
    <property type="project" value="GO_Central"/>
</dbReference>
<dbReference type="InterPro" id="IPR036390">
    <property type="entry name" value="WH_DNA-bd_sf"/>
</dbReference>
<dbReference type="EnsemblPlants" id="KEH41335">
    <property type="protein sequence ID" value="KEH41335"/>
    <property type="gene ID" value="MTR_1g048840"/>
</dbReference>
<keyword evidence="2" id="KW-0238">DNA-binding</keyword>
<evidence type="ECO:0000256" key="2">
    <source>
        <dbReference type="ARBA" id="ARBA00023125"/>
    </source>
</evidence>
<dbReference type="InterPro" id="IPR005818">
    <property type="entry name" value="Histone_H1/H5_H15"/>
</dbReference>
<dbReference type="Proteomes" id="UP000002051">
    <property type="component" value="Unassembled WGS sequence"/>
</dbReference>
<dbReference type="GO" id="GO:0000786">
    <property type="term" value="C:nucleosome"/>
    <property type="evidence" value="ECO:0007669"/>
    <property type="project" value="InterPro"/>
</dbReference>
<gene>
    <name evidence="5" type="ordered locus">MTR_1g048840</name>
</gene>
<dbReference type="SUPFAM" id="SSF46785">
    <property type="entry name" value="Winged helix' DNA-binding domain"/>
    <property type="match status" value="1"/>
</dbReference>
<dbReference type="GO" id="GO:0030261">
    <property type="term" value="P:chromosome condensation"/>
    <property type="evidence" value="ECO:0000318"/>
    <property type="project" value="GO_Central"/>
</dbReference>
<name>A0A072VT98_MEDTR</name>
<dbReference type="AlphaFoldDB" id="A0A072VT98"/>
<dbReference type="GO" id="GO:0006334">
    <property type="term" value="P:nucleosome assembly"/>
    <property type="evidence" value="ECO:0007669"/>
    <property type="project" value="InterPro"/>
</dbReference>
<evidence type="ECO:0000256" key="1">
    <source>
        <dbReference type="ARBA" id="ARBA00004123"/>
    </source>
</evidence>
<evidence type="ECO:0000259" key="4">
    <source>
        <dbReference type="PROSITE" id="PS51504"/>
    </source>
</evidence>
<evidence type="ECO:0000256" key="3">
    <source>
        <dbReference type="ARBA" id="ARBA00023242"/>
    </source>
</evidence>
<evidence type="ECO:0000313" key="5">
    <source>
        <dbReference type="EMBL" id="KEH41335.1"/>
    </source>
</evidence>
<keyword evidence="7" id="KW-1185">Reference proteome</keyword>
<organism evidence="5 7">
    <name type="scientific">Medicago truncatula</name>
    <name type="common">Barrel medic</name>
    <name type="synonym">Medicago tribuloides</name>
    <dbReference type="NCBI Taxonomy" id="3880"/>
    <lineage>
        <taxon>Eukaryota</taxon>
        <taxon>Viridiplantae</taxon>
        <taxon>Streptophyta</taxon>
        <taxon>Embryophyta</taxon>
        <taxon>Tracheophyta</taxon>
        <taxon>Spermatophyta</taxon>
        <taxon>Magnoliopsida</taxon>
        <taxon>eudicotyledons</taxon>
        <taxon>Gunneridae</taxon>
        <taxon>Pentapetalae</taxon>
        <taxon>rosids</taxon>
        <taxon>fabids</taxon>
        <taxon>Fabales</taxon>
        <taxon>Fabaceae</taxon>
        <taxon>Papilionoideae</taxon>
        <taxon>50 kb inversion clade</taxon>
        <taxon>NPAAA clade</taxon>
        <taxon>Hologalegina</taxon>
        <taxon>IRL clade</taxon>
        <taxon>Trifolieae</taxon>
        <taxon>Medicago</taxon>
    </lineage>
</organism>
<evidence type="ECO:0000313" key="7">
    <source>
        <dbReference type="Proteomes" id="UP000002051"/>
    </source>
</evidence>
<dbReference type="InterPro" id="IPR036388">
    <property type="entry name" value="WH-like_DNA-bd_sf"/>
</dbReference>
<dbReference type="Pfam" id="PF00538">
    <property type="entry name" value="Linker_histone"/>
    <property type="match status" value="1"/>
</dbReference>
<reference evidence="5 7" key="2">
    <citation type="journal article" date="2014" name="BMC Genomics">
        <title>An improved genome release (version Mt4.0) for the model legume Medicago truncatula.</title>
        <authorList>
            <person name="Tang H."/>
            <person name="Krishnakumar V."/>
            <person name="Bidwell S."/>
            <person name="Rosen B."/>
            <person name="Chan A."/>
            <person name="Zhou S."/>
            <person name="Gentzbittel L."/>
            <person name="Childs K.L."/>
            <person name="Yandell M."/>
            <person name="Gundlach H."/>
            <person name="Mayer K.F."/>
            <person name="Schwartz D.C."/>
            <person name="Town C.D."/>
        </authorList>
    </citation>
    <scope>GENOME REANNOTATION</scope>
    <source>
        <strain evidence="5">A17</strain>
        <strain evidence="6 7">cv. Jemalong A17</strain>
    </source>
</reference>
<dbReference type="PANTHER" id="PTHR11467">
    <property type="entry name" value="HISTONE H1"/>
    <property type="match status" value="1"/>
</dbReference>
<keyword evidence="3" id="KW-0539">Nucleus</keyword>
<dbReference type="PROSITE" id="PS51504">
    <property type="entry name" value="H15"/>
    <property type="match status" value="1"/>
</dbReference>
<proteinExistence type="predicted"/>
<dbReference type="GO" id="GO:0031492">
    <property type="term" value="F:nucleosomal DNA binding"/>
    <property type="evidence" value="ECO:0000318"/>
    <property type="project" value="GO_Central"/>
</dbReference>
<dbReference type="GO" id="GO:0003690">
    <property type="term" value="F:double-stranded DNA binding"/>
    <property type="evidence" value="ECO:0000318"/>
    <property type="project" value="GO_Central"/>
</dbReference>
<dbReference type="STRING" id="3880.A0A072VT98"/>
<comment type="subcellular location">
    <subcellularLocation>
        <location evidence="1">Nucleus</location>
    </subcellularLocation>
</comment>
<dbReference type="SMART" id="SM00526">
    <property type="entry name" value="H15"/>
    <property type="match status" value="1"/>
</dbReference>
<dbReference type="HOGENOM" id="CLU_1386020_0_0_1"/>
<dbReference type="GO" id="GO:0045910">
    <property type="term" value="P:negative regulation of DNA recombination"/>
    <property type="evidence" value="ECO:0000318"/>
    <property type="project" value="GO_Central"/>
</dbReference>